<dbReference type="Proteomes" id="UP000198666">
    <property type="component" value="Unassembled WGS sequence"/>
</dbReference>
<dbReference type="PANTHER" id="PTHR40841">
    <property type="entry name" value="SIDEROPHORE TRIACETYLFUSARININE C ESTERASE"/>
    <property type="match status" value="1"/>
</dbReference>
<evidence type="ECO:0000256" key="2">
    <source>
        <dbReference type="ARBA" id="ARBA00022801"/>
    </source>
</evidence>
<protein>
    <recommendedName>
        <fullName evidence="5">Alpha/beta hydrolase</fullName>
    </recommendedName>
</protein>
<dbReference type="AlphaFoldDB" id="A0A1G6LQL6"/>
<dbReference type="Pfam" id="PF00756">
    <property type="entry name" value="Esterase"/>
    <property type="match status" value="1"/>
</dbReference>
<proteinExistence type="inferred from homology"/>
<dbReference type="RefSeq" id="WP_244499263.1">
    <property type="nucleotide sequence ID" value="NZ_FMZB01000002.1"/>
</dbReference>
<organism evidence="3 4">
    <name type="scientific">Terribacillus halophilus</name>
    <dbReference type="NCBI Taxonomy" id="361279"/>
    <lineage>
        <taxon>Bacteria</taxon>
        <taxon>Bacillati</taxon>
        <taxon>Bacillota</taxon>
        <taxon>Bacilli</taxon>
        <taxon>Bacillales</taxon>
        <taxon>Bacillaceae</taxon>
        <taxon>Terribacillus</taxon>
    </lineage>
</organism>
<keyword evidence="2" id="KW-0378">Hydrolase</keyword>
<sequence length="247" mass="28183">MIEEMIVPGKEPEVQYHVQIYIPEQSPPPEGFPVIYVLDGHMYFGYGADTIRNQAGNAPKTGIEPAIVVGVALHAENAVVREHRFYDFTPPAAVYKYPDRFKGVTMSKHGGADTFLDWLAEELQPRIMDSYPIQQEKQCLYGHSLGGLFTLYSMYKRPEAFQCYLAISPSIWWNEKHIHSFVNDAKDAKLFIGVGKEEGFMVEDAHAFYHRLLSIMEERAVCYVAEGENHASVVPTTMSRAFRYFFQ</sequence>
<comment type="similarity">
    <text evidence="1">Belongs to the esterase D family.</text>
</comment>
<dbReference type="STRING" id="361279.SAMN05421663_102470"/>
<dbReference type="Gene3D" id="3.40.50.1820">
    <property type="entry name" value="alpha/beta hydrolase"/>
    <property type="match status" value="1"/>
</dbReference>
<reference evidence="4" key="1">
    <citation type="submission" date="2016-10" db="EMBL/GenBank/DDBJ databases">
        <authorList>
            <person name="Varghese N."/>
            <person name="Submissions S."/>
        </authorList>
    </citation>
    <scope>NUCLEOTIDE SEQUENCE [LARGE SCALE GENOMIC DNA]</scope>
    <source>
        <strain evidence="4">DSM 21620</strain>
    </source>
</reference>
<keyword evidence="4" id="KW-1185">Reference proteome</keyword>
<accession>A0A1G6LQL6</accession>
<dbReference type="GO" id="GO:0016788">
    <property type="term" value="F:hydrolase activity, acting on ester bonds"/>
    <property type="evidence" value="ECO:0007669"/>
    <property type="project" value="TreeGrafter"/>
</dbReference>
<evidence type="ECO:0000313" key="4">
    <source>
        <dbReference type="Proteomes" id="UP000198666"/>
    </source>
</evidence>
<gene>
    <name evidence="3" type="ORF">SAMN05421663_102470</name>
</gene>
<name>A0A1G6LQL6_9BACI</name>
<dbReference type="EMBL" id="FMZB01000002">
    <property type="protein sequence ID" value="SDC45489.1"/>
    <property type="molecule type" value="Genomic_DNA"/>
</dbReference>
<evidence type="ECO:0008006" key="5">
    <source>
        <dbReference type="Google" id="ProtNLM"/>
    </source>
</evidence>
<dbReference type="InterPro" id="IPR052558">
    <property type="entry name" value="Siderophore_Hydrolase_D"/>
</dbReference>
<evidence type="ECO:0000313" key="3">
    <source>
        <dbReference type="EMBL" id="SDC45489.1"/>
    </source>
</evidence>
<dbReference type="PANTHER" id="PTHR40841:SF2">
    <property type="entry name" value="SIDEROPHORE-DEGRADING ESTERASE (EUROFUNG)"/>
    <property type="match status" value="1"/>
</dbReference>
<dbReference type="InterPro" id="IPR000801">
    <property type="entry name" value="Esterase-like"/>
</dbReference>
<dbReference type="InterPro" id="IPR029058">
    <property type="entry name" value="AB_hydrolase_fold"/>
</dbReference>
<dbReference type="SUPFAM" id="SSF53474">
    <property type="entry name" value="alpha/beta-Hydrolases"/>
    <property type="match status" value="1"/>
</dbReference>
<evidence type="ECO:0000256" key="1">
    <source>
        <dbReference type="ARBA" id="ARBA00005622"/>
    </source>
</evidence>